<evidence type="ECO:0000313" key="3">
    <source>
        <dbReference type="Proteomes" id="UP000288246"/>
    </source>
</evidence>
<dbReference type="AlphaFoldDB" id="A0A401V115"/>
<dbReference type="Proteomes" id="UP000288246">
    <property type="component" value="Unassembled WGS sequence"/>
</dbReference>
<evidence type="ECO:0008006" key="4">
    <source>
        <dbReference type="Google" id="ProtNLM"/>
    </source>
</evidence>
<sequence>MSTDPEQIREDIERTRAELSSDVDALTDKVSPSQVVHRQTEKVRTAVGGVKDRVMGSTSDAAGSASQAAHDVRDRASGMVSSVGDTAGHLPQAAKEKAQGNPLAAGLVAFGIGWLVSSLMPASRKEQELARTAKEQAAPLVEGAKGVAQDVAGNLKETAQEAATAVKDRATEAGQTLRQDGQDAAADLRSQAGGATEEVRGAHAEGSPTSGTGV</sequence>
<feature type="region of interest" description="Disordered" evidence="1">
    <location>
        <begin position="46"/>
        <end position="99"/>
    </location>
</feature>
<dbReference type="Pfam" id="PF12277">
    <property type="entry name" value="DUF3618"/>
    <property type="match status" value="1"/>
</dbReference>
<gene>
    <name evidence="2" type="ORF">CTKZ_21620</name>
</gene>
<dbReference type="EMBL" id="BHYL01000171">
    <property type="protein sequence ID" value="GCD20600.1"/>
    <property type="molecule type" value="Genomic_DNA"/>
</dbReference>
<dbReference type="InterPro" id="IPR022062">
    <property type="entry name" value="DUF3618"/>
</dbReference>
<dbReference type="OrthoDB" id="3218417at2"/>
<feature type="region of interest" description="Disordered" evidence="1">
    <location>
        <begin position="159"/>
        <end position="214"/>
    </location>
</feature>
<evidence type="ECO:0000313" key="2">
    <source>
        <dbReference type="EMBL" id="GCD20600.1"/>
    </source>
</evidence>
<protein>
    <recommendedName>
        <fullName evidence="4">DUF3618 domain-containing protein</fullName>
    </recommendedName>
</protein>
<accession>A0A401V115</accession>
<name>A0A401V115_9CELL</name>
<evidence type="ECO:0000256" key="1">
    <source>
        <dbReference type="SAM" id="MobiDB-lite"/>
    </source>
</evidence>
<reference evidence="2 3" key="1">
    <citation type="submission" date="2018-11" db="EMBL/GenBank/DDBJ databases">
        <title>Draft genome sequence of Cellulomonas takizawaensis strain TKZ-21.</title>
        <authorList>
            <person name="Yamamura H."/>
            <person name="Hayashi T."/>
            <person name="Hamada M."/>
            <person name="Serisawa Y."/>
            <person name="Matsuyama K."/>
            <person name="Nakagawa Y."/>
            <person name="Otoguro M."/>
            <person name="Yanagida F."/>
            <person name="Hayakawa M."/>
        </authorList>
    </citation>
    <scope>NUCLEOTIDE SEQUENCE [LARGE SCALE GENOMIC DNA]</scope>
    <source>
        <strain evidence="2 3">TKZ-21</strain>
    </source>
</reference>
<dbReference type="PANTHER" id="PTHR47372">
    <property type="entry name" value="DAUER UP-REGULATED-RELATED"/>
    <property type="match status" value="1"/>
</dbReference>
<dbReference type="PANTHER" id="PTHR47372:SF11">
    <property type="entry name" value="RE19971P"/>
    <property type="match status" value="1"/>
</dbReference>
<proteinExistence type="predicted"/>
<keyword evidence="3" id="KW-1185">Reference proteome</keyword>
<feature type="compositionally biased region" description="Polar residues" evidence="1">
    <location>
        <begin position="56"/>
        <end position="67"/>
    </location>
</feature>
<comment type="caution">
    <text evidence="2">The sequence shown here is derived from an EMBL/GenBank/DDBJ whole genome shotgun (WGS) entry which is preliminary data.</text>
</comment>
<dbReference type="RefSeq" id="WP_124343106.1">
    <property type="nucleotide sequence ID" value="NZ_BHYL01000171.1"/>
</dbReference>
<organism evidence="2 3">
    <name type="scientific">Cellulomonas algicola</name>
    <dbReference type="NCBI Taxonomy" id="2071633"/>
    <lineage>
        <taxon>Bacteria</taxon>
        <taxon>Bacillati</taxon>
        <taxon>Actinomycetota</taxon>
        <taxon>Actinomycetes</taxon>
        <taxon>Micrococcales</taxon>
        <taxon>Cellulomonadaceae</taxon>
        <taxon>Cellulomonas</taxon>
    </lineage>
</organism>